<feature type="region of interest" description="Disordered" evidence="2">
    <location>
        <begin position="328"/>
        <end position="352"/>
    </location>
</feature>
<evidence type="ECO:0000256" key="2">
    <source>
        <dbReference type="SAM" id="MobiDB-lite"/>
    </source>
</evidence>
<feature type="region of interest" description="Disordered" evidence="2">
    <location>
        <begin position="217"/>
        <end position="238"/>
    </location>
</feature>
<dbReference type="InterPro" id="IPR036188">
    <property type="entry name" value="FAD/NAD-bd_sf"/>
</dbReference>
<dbReference type="PANTHER" id="PTHR10881:SF46">
    <property type="entry name" value="GOLGIN SUBFAMILY A MEMBER 2"/>
    <property type="match status" value="1"/>
</dbReference>
<accession>A0AAF3EPI4</accession>
<dbReference type="InterPro" id="IPR024858">
    <property type="entry name" value="GOLGA"/>
</dbReference>
<sequence length="1248" mass="142219">MDGLKAEKIALAKKKLKEFELRRNRENGFSPTPSGTSSTYNDQLGSAPPSFQSDRNGRTSVTSNHSGNVETLDAGPVAHFEGRNGIHNSDTIISIPSILPTACPSSSNLELENLRVQLQDRDQALQSLNKQLEELNGYYGQLHAAYTELSAKNVNISGPGDQIAQLQAALSGLVAEKTGLQAELRNAKEELEFLKHELEELESERRESALKLRTLNVDSATSSKRGSSSIEERSYRDKEAMGNELKNLRKESECEKFRHDVERLSVELEEAKREVNESRTQYNEYGTYMNENIARLNKELDESSLAKHTLETRLNEVENQLELAQQEKAENRKKLDSQRASPSLQGSSQNLIPSDTEVLKKIDDAVRRVTTHWEQLLEQARKEYEDGNKEKDRLLFEREASIAELQLKLRLSAENEKVYGDASTGLLSLSEQLQAEKATVSRAVAQNRELKEQLITTEDRLIQLTGEKCATELSRQTAEHQVKELQKQLEQTSSSRSHSFSPQAQEGDNNASAVVAQPEPPLGKDPYAQRNHVMHDDEVSIASEAINNDSQDLKNELDETRRQLDEVRAELRRSHTQNEQMNQIMRQNAEDENQNSILVELGASDFSEQVEEASASRRTSRKTNNPQVHHPVFYLKSAYAESIQRLAEMQEQCDRVERLRQKDEQMAALEKERERVVARCNELQQALMHVPAFRPRLYSHSTVFKFSGDEECIVEQVQKRILNPFRQMFIIQQKPMVKKKFDQLEENSPPTDWTNREDAVKKIMDIIDDIKKPIMPLSSLKLQLFFSKIARVLVYNLVNERRLESLEVLLAERINAAKDLFSKLHEDQYAKILGDWEISQSTSQRASFLEGGVGVCFNAPVHEPRALSEQKEDVVDGNYVLTCGSDKTIKLSNPNTGAHVSTFMGVGNEILGHGLLLRITRNLLLVDLINVSRLLMWRPGKRLEKYRNHAAKVNVVCYNEESETVSCLVDGYNCSRFYDVEPKMKKLFRFLMKQLMRYFPDTCKWTRYRGKIEDFLGESVTSIFRLLPDGNCILASTLDSTLRLMDKSRSGKCSHSDDLCCRWCGVGGVSCVRCLRARIYHRKMEVYQITAGRHVKSIHNWIKSLYFPMVSKLAFDRLVIATGARPKNPYPHVSRVLTLRDTETARHLERKIGRGSYELRKVEIFWCIREEHISAVYFDVATAKVLEDRAKVGPCEAHEVCGCWRRVSQQIVTRPPDVLWGLIGVLLSTSKEDLKSEIVIWATGLVPR</sequence>
<feature type="compositionally biased region" description="Low complexity" evidence="2">
    <location>
        <begin position="30"/>
        <end position="39"/>
    </location>
</feature>
<dbReference type="InterPro" id="IPR015943">
    <property type="entry name" value="WD40/YVTN_repeat-like_dom_sf"/>
</dbReference>
<feature type="coiled-coil region" evidence="1">
    <location>
        <begin position="543"/>
        <end position="584"/>
    </location>
</feature>
<evidence type="ECO:0000313" key="3">
    <source>
        <dbReference type="Proteomes" id="UP000887575"/>
    </source>
</evidence>
<feature type="compositionally biased region" description="Polar residues" evidence="2">
    <location>
        <begin position="338"/>
        <end position="352"/>
    </location>
</feature>
<feature type="coiled-coil region" evidence="1">
    <location>
        <begin position="639"/>
        <end position="686"/>
    </location>
</feature>
<reference evidence="4" key="1">
    <citation type="submission" date="2024-02" db="UniProtKB">
        <authorList>
            <consortium name="WormBaseParasite"/>
        </authorList>
    </citation>
    <scope>IDENTIFICATION</scope>
</reference>
<dbReference type="WBParaSite" id="MBELARI_LOCUS1599">
    <property type="protein sequence ID" value="MBELARI_LOCUS1599"/>
    <property type="gene ID" value="MBELARI_LOCUS1599"/>
</dbReference>
<feature type="compositionally biased region" description="Polar residues" evidence="2">
    <location>
        <begin position="217"/>
        <end position="229"/>
    </location>
</feature>
<dbReference type="GO" id="GO:0007030">
    <property type="term" value="P:Golgi organization"/>
    <property type="evidence" value="ECO:0007669"/>
    <property type="project" value="TreeGrafter"/>
</dbReference>
<evidence type="ECO:0000256" key="1">
    <source>
        <dbReference type="SAM" id="Coils"/>
    </source>
</evidence>
<name>A0AAF3EPI4_9BILA</name>
<dbReference type="InterPro" id="IPR036322">
    <property type="entry name" value="WD40_repeat_dom_sf"/>
</dbReference>
<proteinExistence type="predicted"/>
<protein>
    <submittedName>
        <fullName evidence="4">Uncharacterized protein</fullName>
    </submittedName>
</protein>
<dbReference type="Gene3D" id="2.130.10.10">
    <property type="entry name" value="YVTN repeat-like/Quinoprotein amine dehydrogenase"/>
    <property type="match status" value="1"/>
</dbReference>
<evidence type="ECO:0000313" key="4">
    <source>
        <dbReference type="WBParaSite" id="MBELARI_LOCUS1599"/>
    </source>
</evidence>
<dbReference type="Gene3D" id="1.20.5.1160">
    <property type="entry name" value="Vasodilator-stimulated phosphoprotein"/>
    <property type="match status" value="1"/>
</dbReference>
<organism evidence="3 4">
    <name type="scientific">Mesorhabditis belari</name>
    <dbReference type="NCBI Taxonomy" id="2138241"/>
    <lineage>
        <taxon>Eukaryota</taxon>
        <taxon>Metazoa</taxon>
        <taxon>Ecdysozoa</taxon>
        <taxon>Nematoda</taxon>
        <taxon>Chromadorea</taxon>
        <taxon>Rhabditida</taxon>
        <taxon>Rhabditina</taxon>
        <taxon>Rhabditomorpha</taxon>
        <taxon>Rhabditoidea</taxon>
        <taxon>Rhabditidae</taxon>
        <taxon>Mesorhabditinae</taxon>
        <taxon>Mesorhabditis</taxon>
    </lineage>
</organism>
<dbReference type="PANTHER" id="PTHR10881">
    <property type="entry name" value="GOLGIN SUBFAMILY A MEMBER-RELATED"/>
    <property type="match status" value="1"/>
</dbReference>
<dbReference type="GO" id="GO:0005801">
    <property type="term" value="C:cis-Golgi network"/>
    <property type="evidence" value="ECO:0007669"/>
    <property type="project" value="TreeGrafter"/>
</dbReference>
<dbReference type="AlphaFoldDB" id="A0AAF3EPI4"/>
<dbReference type="GO" id="GO:0000137">
    <property type="term" value="C:Golgi cis cisterna"/>
    <property type="evidence" value="ECO:0007669"/>
    <property type="project" value="TreeGrafter"/>
</dbReference>
<keyword evidence="1" id="KW-0175">Coiled coil</keyword>
<dbReference type="Gene3D" id="3.50.50.60">
    <property type="entry name" value="FAD/NAD(P)-binding domain"/>
    <property type="match status" value="2"/>
</dbReference>
<dbReference type="SUPFAM" id="SSF50978">
    <property type="entry name" value="WD40 repeat-like"/>
    <property type="match status" value="1"/>
</dbReference>
<feature type="compositionally biased region" description="Polar residues" evidence="2">
    <location>
        <begin position="488"/>
        <end position="512"/>
    </location>
</feature>
<feature type="compositionally biased region" description="Basic and acidic residues" evidence="2">
    <location>
        <begin position="328"/>
        <end position="337"/>
    </location>
</feature>
<feature type="compositionally biased region" description="Polar residues" evidence="2">
    <location>
        <begin position="40"/>
        <end position="69"/>
    </location>
</feature>
<keyword evidence="3" id="KW-1185">Reference proteome</keyword>
<dbReference type="GO" id="GO:0032580">
    <property type="term" value="C:Golgi cisterna membrane"/>
    <property type="evidence" value="ECO:0007669"/>
    <property type="project" value="TreeGrafter"/>
</dbReference>
<feature type="region of interest" description="Disordered" evidence="2">
    <location>
        <begin position="20"/>
        <end position="72"/>
    </location>
</feature>
<feature type="region of interest" description="Disordered" evidence="2">
    <location>
        <begin position="480"/>
        <end position="528"/>
    </location>
</feature>
<dbReference type="Proteomes" id="UP000887575">
    <property type="component" value="Unassembled WGS sequence"/>
</dbReference>